<reference evidence="1" key="1">
    <citation type="submission" date="2023-05" db="EMBL/GenBank/DDBJ databases">
        <authorList>
            <consortium name="ELIXIR-Norway"/>
        </authorList>
    </citation>
    <scope>NUCLEOTIDE SEQUENCE</scope>
</reference>
<organism evidence="1 2">
    <name type="scientific">Rangifer tarandus platyrhynchus</name>
    <name type="common">Svalbard reindeer</name>
    <dbReference type="NCBI Taxonomy" id="3082113"/>
    <lineage>
        <taxon>Eukaryota</taxon>
        <taxon>Metazoa</taxon>
        <taxon>Chordata</taxon>
        <taxon>Craniata</taxon>
        <taxon>Vertebrata</taxon>
        <taxon>Euteleostomi</taxon>
        <taxon>Mammalia</taxon>
        <taxon>Eutheria</taxon>
        <taxon>Laurasiatheria</taxon>
        <taxon>Artiodactyla</taxon>
        <taxon>Ruminantia</taxon>
        <taxon>Pecora</taxon>
        <taxon>Cervidae</taxon>
        <taxon>Odocoileinae</taxon>
        <taxon>Rangifer</taxon>
    </lineage>
</organism>
<gene>
    <name evidence="1" type="ORF">MRATA1EN22A_LOCUS8040</name>
</gene>
<protein>
    <submittedName>
        <fullName evidence="1">Uncharacterized protein</fullName>
    </submittedName>
</protein>
<sequence length="1054" mass="108098">MASSSSSSTSGGPIARGSRRRRLVLKLSQKDTLQALFQQNPYPGIATRERLARELGIAESRVQVWFQNQRRRRLKQSRSPSANMRQDGEGAPGEARRKRTAISPSQTRILVQAFTRDRFPGIAAREELARQTGIPEPRIQIWFQNRRARHPQQSARGPGNAPSPGAAADAGAHPALPGTASILEEFVEATGIPDTQAPSPGAAADSEIWFQNRRARHPQQSARGPGNAPSPGAAADAGAHPALPGTASILEEFVEATGIPDMQAPSPGAAADSEIWFQNRRARHPQQSARGPGNAPSPGAAADAGAHPALPGTASILEEFVEATGIPDTQAPSPGAAADSEIWFQNRRARHPQQRARGPGNAPSPGAAADAGAHPALPGTASILEEFVEATGIPDTQAPSPGAAADSEIWFQNRRARHPQQSARGPGNAPSPGAAADAGAHPALPGTASILEEFVEATGIPDTQAPSPGAAADSEIWFQNRRARHPQQSARGPGNAPSPGAAADAGAHPALPGTASILEEFVEATGIPDTQAPSPGAAADSEIWFQNRRARHPQQSARGPGNAPSPGAAADAGAHPALPGTASILEEFVEATGIPDMQAPSPGAAADSEIWFQNRRARHPQQSARGPGNAPSPGAAADAGAHPALPGTASILEEFVEATGIPDTQAPSPGAAADSEIWFQNRRARHPQQSARGPGNVRARGPGGASATTAPAPEDRRAPPAVHSTSPPLGPSQTQESMPPLAAAAPLGAPTFWVPGTASGVCVGQPLMFFVIQPSPMSLQPSEKPPPPPQVAVPWAACSPADTAPWQPGPGAILPPLQPETHIRRRPESPVAEGTAPLLEPQPHPPSLPRSTSLLDELLAATGILETQAPSPEPGADAGVHPALPDPPSFLDELLEATGLGSSQAPSPGAAADAGAHPALPGTPSFLGQLLEATDIAASQAPSLGPYADAGAHLALPGSPSLQDELLAVTCIPGSPGPSLGSSPVIPGYHPALPGSPSLLEEIMAASSIQDTPWSSPRAAADEEGVEAILEAPLREEDYQALLDMLPGSPGPRA</sequence>
<reference evidence="1" key="2">
    <citation type="submission" date="2025-03" db="EMBL/GenBank/DDBJ databases">
        <authorList>
            <consortium name="ELIXIR-Norway"/>
            <consortium name="Elixir Norway"/>
        </authorList>
    </citation>
    <scope>NUCLEOTIDE SEQUENCE</scope>
</reference>
<dbReference type="Proteomes" id="UP001162501">
    <property type="component" value="Chromosome 19"/>
</dbReference>
<accession>A0AC59YN54</accession>
<dbReference type="EMBL" id="OX596103">
    <property type="protein sequence ID" value="CAM9829910.1"/>
    <property type="molecule type" value="Genomic_DNA"/>
</dbReference>
<proteinExistence type="predicted"/>
<name>A0AC59YN54_RANTA</name>
<evidence type="ECO:0000313" key="2">
    <source>
        <dbReference type="Proteomes" id="UP001162501"/>
    </source>
</evidence>
<evidence type="ECO:0000313" key="1">
    <source>
        <dbReference type="EMBL" id="CAM9829910.1"/>
    </source>
</evidence>